<gene>
    <name evidence="3" type="ORF">EV356DRAFT_542125</name>
</gene>
<dbReference type="InterPro" id="IPR016161">
    <property type="entry name" value="Ald_DH/histidinol_DH"/>
</dbReference>
<dbReference type="SUPFAM" id="SSF53720">
    <property type="entry name" value="ALDH-like"/>
    <property type="match status" value="1"/>
</dbReference>
<accession>A0A6A6HDZ9</accession>
<dbReference type="InterPro" id="IPR016163">
    <property type="entry name" value="Ald_DH_C"/>
</dbReference>
<dbReference type="GO" id="GO:0004777">
    <property type="term" value="F:succinate-semialdehyde dehydrogenase (NAD+) activity"/>
    <property type="evidence" value="ECO:0007669"/>
    <property type="project" value="TreeGrafter"/>
</dbReference>
<dbReference type="Gene3D" id="3.40.605.10">
    <property type="entry name" value="Aldehyde Dehydrogenase, Chain A, domain 1"/>
    <property type="match status" value="1"/>
</dbReference>
<keyword evidence="1" id="KW-0560">Oxidoreductase</keyword>
<evidence type="ECO:0000313" key="4">
    <source>
        <dbReference type="Proteomes" id="UP000800092"/>
    </source>
</evidence>
<evidence type="ECO:0000313" key="3">
    <source>
        <dbReference type="EMBL" id="KAF2236354.1"/>
    </source>
</evidence>
<dbReference type="GO" id="GO:0009450">
    <property type="term" value="P:gamma-aminobutyric acid catabolic process"/>
    <property type="evidence" value="ECO:0007669"/>
    <property type="project" value="TreeGrafter"/>
</dbReference>
<dbReference type="Gene3D" id="3.40.309.10">
    <property type="entry name" value="Aldehyde Dehydrogenase, Chain A, domain 2"/>
    <property type="match status" value="1"/>
</dbReference>
<sequence>MATSNGTANGTPGDALPIWINGKEHTTSTTFPVNSPSTSQIIYHSSSASLKDALSAVDAAEAAFPAWSKTKPIFRRNILLRAADLLEQRLEEAARAQIEETGIPAGVSKGFMVPTAVEGLRDTAGRIAAIMGAIPTAQADGTGAVVWKEPLGVNFGLAPWNAPFILGIRACMYAIAAGNTCVLKGSELSPKCFWIIGDVFHKAGLPAGVLNVIVHRPEDAAEITSAIINHKAVKKINFTGSTAIGRIISEQAGKALKPVLMELGGKASAIVLDDADIELAANECAAGAYLHAGQICMSTERILVHQSILQPFTSALQSALAKFYPASSTAPTLVSSVGKKKNASLLEDAKSHGAQFLYPSDTSEHIDETSAYRMRPIIISGVTKEMQIYHTESFGPSVSLFPIASAAEGIKIANDTQYGLSASVFSKDLARAMAVAKEVESGAVHINGMSVHDEPGLPHGGVKESGWGRFNAEWGLEEFVRTKTVTYKEGKVD</sequence>
<evidence type="ECO:0000259" key="2">
    <source>
        <dbReference type="Pfam" id="PF00171"/>
    </source>
</evidence>
<dbReference type="CDD" id="cd07105">
    <property type="entry name" value="ALDH_SaliADH"/>
    <property type="match status" value="1"/>
</dbReference>
<feature type="domain" description="Aldehyde dehydrogenase" evidence="2">
    <location>
        <begin position="27"/>
        <end position="485"/>
    </location>
</feature>
<reference evidence="3" key="1">
    <citation type="journal article" date="2020" name="Stud. Mycol.">
        <title>101 Dothideomycetes genomes: a test case for predicting lifestyles and emergence of pathogens.</title>
        <authorList>
            <person name="Haridas S."/>
            <person name="Albert R."/>
            <person name="Binder M."/>
            <person name="Bloem J."/>
            <person name="Labutti K."/>
            <person name="Salamov A."/>
            <person name="Andreopoulos B."/>
            <person name="Baker S."/>
            <person name="Barry K."/>
            <person name="Bills G."/>
            <person name="Bluhm B."/>
            <person name="Cannon C."/>
            <person name="Castanera R."/>
            <person name="Culley D."/>
            <person name="Daum C."/>
            <person name="Ezra D."/>
            <person name="Gonzalez J."/>
            <person name="Henrissat B."/>
            <person name="Kuo A."/>
            <person name="Liang C."/>
            <person name="Lipzen A."/>
            <person name="Lutzoni F."/>
            <person name="Magnuson J."/>
            <person name="Mondo S."/>
            <person name="Nolan M."/>
            <person name="Ohm R."/>
            <person name="Pangilinan J."/>
            <person name="Park H.-J."/>
            <person name="Ramirez L."/>
            <person name="Alfaro M."/>
            <person name="Sun H."/>
            <person name="Tritt A."/>
            <person name="Yoshinaga Y."/>
            <person name="Zwiers L.-H."/>
            <person name="Turgeon B."/>
            <person name="Goodwin S."/>
            <person name="Spatafora J."/>
            <person name="Crous P."/>
            <person name="Grigoriev I."/>
        </authorList>
    </citation>
    <scope>NUCLEOTIDE SEQUENCE</scope>
    <source>
        <strain evidence="3">Tuck. ex Michener</strain>
    </source>
</reference>
<protein>
    <submittedName>
        <fullName evidence="3">Aldehyde dehydrogenase</fullName>
    </submittedName>
</protein>
<dbReference type="PANTHER" id="PTHR43353:SF6">
    <property type="entry name" value="CYTOPLASMIC ALDEHYDE DEHYDROGENASE (EUROFUNG)"/>
    <property type="match status" value="1"/>
</dbReference>
<name>A0A6A6HDZ9_VIRVR</name>
<proteinExistence type="predicted"/>
<keyword evidence="4" id="KW-1185">Reference proteome</keyword>
<dbReference type="Pfam" id="PF00171">
    <property type="entry name" value="Aldedh"/>
    <property type="match status" value="1"/>
</dbReference>
<dbReference type="PANTHER" id="PTHR43353">
    <property type="entry name" value="SUCCINATE-SEMIALDEHYDE DEHYDROGENASE, MITOCHONDRIAL"/>
    <property type="match status" value="1"/>
</dbReference>
<evidence type="ECO:0000256" key="1">
    <source>
        <dbReference type="ARBA" id="ARBA00023002"/>
    </source>
</evidence>
<dbReference type="Proteomes" id="UP000800092">
    <property type="component" value="Unassembled WGS sequence"/>
</dbReference>
<dbReference type="AlphaFoldDB" id="A0A6A6HDZ9"/>
<dbReference type="InterPro" id="IPR015590">
    <property type="entry name" value="Aldehyde_DH_dom"/>
</dbReference>
<dbReference type="OrthoDB" id="310895at2759"/>
<organism evidence="3 4">
    <name type="scientific">Viridothelium virens</name>
    <name type="common">Speckled blister lichen</name>
    <name type="synonym">Trypethelium virens</name>
    <dbReference type="NCBI Taxonomy" id="1048519"/>
    <lineage>
        <taxon>Eukaryota</taxon>
        <taxon>Fungi</taxon>
        <taxon>Dikarya</taxon>
        <taxon>Ascomycota</taxon>
        <taxon>Pezizomycotina</taxon>
        <taxon>Dothideomycetes</taxon>
        <taxon>Dothideomycetes incertae sedis</taxon>
        <taxon>Trypetheliales</taxon>
        <taxon>Trypetheliaceae</taxon>
        <taxon>Viridothelium</taxon>
    </lineage>
</organism>
<dbReference type="InterPro" id="IPR016162">
    <property type="entry name" value="Ald_DH_N"/>
</dbReference>
<dbReference type="EMBL" id="ML991785">
    <property type="protein sequence ID" value="KAF2236354.1"/>
    <property type="molecule type" value="Genomic_DNA"/>
</dbReference>
<dbReference type="InterPro" id="IPR050740">
    <property type="entry name" value="Aldehyde_DH_Superfamily"/>
</dbReference>